<keyword evidence="3 12" id="KW-1134">Transmembrane beta strand</keyword>
<dbReference type="InterPro" id="IPR039426">
    <property type="entry name" value="TonB-dep_rcpt-like"/>
</dbReference>
<dbReference type="RefSeq" id="WP_332080188.1">
    <property type="nucleotide sequence ID" value="NZ_JAZHYN010000003.1"/>
</dbReference>
<accession>A0ABU7XD29</accession>
<keyword evidence="5 12" id="KW-0812">Transmembrane</keyword>
<evidence type="ECO:0000256" key="1">
    <source>
        <dbReference type="ARBA" id="ARBA00004571"/>
    </source>
</evidence>
<dbReference type="InterPro" id="IPR000531">
    <property type="entry name" value="Beta-barrel_TonB"/>
</dbReference>
<name>A0ABU7XD29_9HYPH</name>
<dbReference type="CDD" id="cd01347">
    <property type="entry name" value="ligand_gated_channel"/>
    <property type="match status" value="1"/>
</dbReference>
<dbReference type="Pfam" id="PF00593">
    <property type="entry name" value="TonB_dep_Rec_b-barrel"/>
    <property type="match status" value="1"/>
</dbReference>
<evidence type="ECO:0000256" key="12">
    <source>
        <dbReference type="PROSITE-ProRule" id="PRU01360"/>
    </source>
</evidence>
<evidence type="ECO:0000256" key="10">
    <source>
        <dbReference type="ARBA" id="ARBA00023136"/>
    </source>
</evidence>
<evidence type="ECO:0000256" key="14">
    <source>
        <dbReference type="SAM" id="MobiDB-lite"/>
    </source>
</evidence>
<feature type="domain" description="TonB-dependent receptor plug" evidence="17">
    <location>
        <begin position="89"/>
        <end position="193"/>
    </location>
</feature>
<dbReference type="Pfam" id="PF07715">
    <property type="entry name" value="Plug"/>
    <property type="match status" value="1"/>
</dbReference>
<evidence type="ECO:0000256" key="9">
    <source>
        <dbReference type="ARBA" id="ARBA00023077"/>
    </source>
</evidence>
<dbReference type="EMBL" id="JAZHYN010000003">
    <property type="protein sequence ID" value="MEF3365283.1"/>
    <property type="molecule type" value="Genomic_DNA"/>
</dbReference>
<evidence type="ECO:0000256" key="5">
    <source>
        <dbReference type="ARBA" id="ARBA00022692"/>
    </source>
</evidence>
<dbReference type="InterPro" id="IPR012910">
    <property type="entry name" value="Plug_dom"/>
</dbReference>
<feature type="chain" id="PRO_5045922876" evidence="15">
    <location>
        <begin position="27"/>
        <end position="799"/>
    </location>
</feature>
<keyword evidence="10 12" id="KW-0472">Membrane</keyword>
<evidence type="ECO:0000313" key="19">
    <source>
        <dbReference type="Proteomes" id="UP001350748"/>
    </source>
</evidence>
<evidence type="ECO:0000259" key="17">
    <source>
        <dbReference type="Pfam" id="PF07715"/>
    </source>
</evidence>
<evidence type="ECO:0000256" key="15">
    <source>
        <dbReference type="SAM" id="SignalP"/>
    </source>
</evidence>
<keyword evidence="11 12" id="KW-0998">Cell outer membrane</keyword>
<gene>
    <name evidence="18" type="ORF">V3H18_01915</name>
</gene>
<feature type="region of interest" description="Disordered" evidence="14">
    <location>
        <begin position="44"/>
        <end position="63"/>
    </location>
</feature>
<dbReference type="Gene3D" id="2.170.130.10">
    <property type="entry name" value="TonB-dependent receptor, plug domain"/>
    <property type="match status" value="1"/>
</dbReference>
<dbReference type="PROSITE" id="PS52016">
    <property type="entry name" value="TONB_DEPENDENT_REC_3"/>
    <property type="match status" value="1"/>
</dbReference>
<feature type="domain" description="TonB-dependent receptor-like beta-barrel" evidence="16">
    <location>
        <begin position="325"/>
        <end position="749"/>
    </location>
</feature>
<evidence type="ECO:0000256" key="3">
    <source>
        <dbReference type="ARBA" id="ARBA00022452"/>
    </source>
</evidence>
<organism evidence="18 19">
    <name type="scientific">Methylocystis borbori</name>
    <dbReference type="NCBI Taxonomy" id="3118750"/>
    <lineage>
        <taxon>Bacteria</taxon>
        <taxon>Pseudomonadati</taxon>
        <taxon>Pseudomonadota</taxon>
        <taxon>Alphaproteobacteria</taxon>
        <taxon>Hyphomicrobiales</taxon>
        <taxon>Methylocystaceae</taxon>
        <taxon>Methylocystis</taxon>
    </lineage>
</organism>
<dbReference type="InterPro" id="IPR036942">
    <property type="entry name" value="Beta-barrel_TonB_sf"/>
</dbReference>
<evidence type="ECO:0000256" key="13">
    <source>
        <dbReference type="RuleBase" id="RU003357"/>
    </source>
</evidence>
<keyword evidence="6 15" id="KW-0732">Signal</keyword>
<dbReference type="SUPFAM" id="SSF56935">
    <property type="entry name" value="Porins"/>
    <property type="match status" value="1"/>
</dbReference>
<keyword evidence="7" id="KW-0408">Iron</keyword>
<keyword evidence="8" id="KW-0406">Ion transport</keyword>
<evidence type="ECO:0000256" key="11">
    <source>
        <dbReference type="ARBA" id="ARBA00023237"/>
    </source>
</evidence>
<keyword evidence="2 12" id="KW-0813">Transport</keyword>
<evidence type="ECO:0000256" key="6">
    <source>
        <dbReference type="ARBA" id="ARBA00022729"/>
    </source>
</evidence>
<proteinExistence type="inferred from homology"/>
<protein>
    <submittedName>
        <fullName evidence="18">TonB-dependent receptor</fullName>
    </submittedName>
</protein>
<dbReference type="PANTHER" id="PTHR32552">
    <property type="entry name" value="FERRICHROME IRON RECEPTOR-RELATED"/>
    <property type="match status" value="1"/>
</dbReference>
<reference evidence="18 19" key="1">
    <citation type="submission" date="2024-02" db="EMBL/GenBank/DDBJ databases">
        <authorList>
            <person name="Grouzdev D."/>
        </authorList>
    </citation>
    <scope>NUCLEOTIDE SEQUENCE [LARGE SCALE GENOMIC DNA]</scope>
    <source>
        <strain evidence="18 19">9N</strain>
    </source>
</reference>
<dbReference type="Proteomes" id="UP001350748">
    <property type="component" value="Unassembled WGS sequence"/>
</dbReference>
<keyword evidence="19" id="KW-1185">Reference proteome</keyword>
<comment type="similarity">
    <text evidence="12 13">Belongs to the TonB-dependent receptor family.</text>
</comment>
<comment type="caution">
    <text evidence="18">The sequence shown here is derived from an EMBL/GenBank/DDBJ whole genome shotgun (WGS) entry which is preliminary data.</text>
</comment>
<evidence type="ECO:0000256" key="4">
    <source>
        <dbReference type="ARBA" id="ARBA00022496"/>
    </source>
</evidence>
<feature type="signal peptide" evidence="15">
    <location>
        <begin position="1"/>
        <end position="26"/>
    </location>
</feature>
<dbReference type="InterPro" id="IPR037066">
    <property type="entry name" value="Plug_dom_sf"/>
</dbReference>
<evidence type="ECO:0000313" key="18">
    <source>
        <dbReference type="EMBL" id="MEF3365283.1"/>
    </source>
</evidence>
<evidence type="ECO:0000256" key="7">
    <source>
        <dbReference type="ARBA" id="ARBA00023004"/>
    </source>
</evidence>
<sequence length="799" mass="87139">MSRSALLRGASAASLLLALIPSFAIAQQTLPTIDIGARLRTGPAVRTAPSQSGAATPAVGEASAGETGYAPGFNAARAKLPIYRDPPGQTVTTVKTNFLRSTPMATVQEMLRYSPGVSFSQGLTPRDLIVSIRGSGNRLSNGVRNIQMFDDGFPLVTSDGNTRTDMIDPHAYSAVDVYRGPSSALFGNHALFGAINFRTRDGAEIDGVQTGSEFGSFGYINNYVTFGKRSGAFDFSAFASDLRGDGHIIHNAYNYQTVNFRGTWAPTETDRVTLKYIYNNTFAQISQALPILRYYLNPFQFGCEFAIANNPYCASIQQPRNGISGTLTSQSFSQLGAHQHLNRHIAGLRWEHDFDNDTILRNQVTYNYLDYINGTVIPPRFSFGGPVQVRGPSVGLNVTSDITNHGTLFGLPATHFLGFFYDNTKTTNPAFVQVPNVWDWGMPGGAAGKIDSYHSNIGLRAREEIAFAEGLTGVIGFSSNWNRTWGVNSVYTYNAASALTLPYQVALNRAFWNTAPEASLTYRYNPEWQFRARYAAGYGTPNFTTLTTNSQGTSATANTSLKPQTNMGVDVGVDWTPSPDLTMSLTGFHEWYRNEILSLTTGAPLLVNYSLNIPAAIHRGVEFNADWRPVEGVSLIAVYSFNNQFITNMMEGLPSGGSPLVYLNRSGKKLPNVPPHTATARAGYDVPHGDFKGVGAFVEYVFKSQYTLDASNLSSVPGYGLVNANVHYNRDVENFYFRNIELYLSVNNIFDRRYMASTFILPNTLTAGIETPAAILFNTGGGVYAGQPRAVIGGVKLKF</sequence>
<keyword evidence="4" id="KW-0410">Iron transport</keyword>
<evidence type="ECO:0000259" key="16">
    <source>
        <dbReference type="Pfam" id="PF00593"/>
    </source>
</evidence>
<keyword evidence="9 13" id="KW-0798">TonB box</keyword>
<dbReference type="Gene3D" id="2.40.170.20">
    <property type="entry name" value="TonB-dependent receptor, beta-barrel domain"/>
    <property type="match status" value="1"/>
</dbReference>
<evidence type="ECO:0000256" key="8">
    <source>
        <dbReference type="ARBA" id="ARBA00023065"/>
    </source>
</evidence>
<dbReference type="PANTHER" id="PTHR32552:SF68">
    <property type="entry name" value="FERRICHROME OUTER MEMBRANE TRANSPORTER_PHAGE RECEPTOR"/>
    <property type="match status" value="1"/>
</dbReference>
<evidence type="ECO:0000256" key="2">
    <source>
        <dbReference type="ARBA" id="ARBA00022448"/>
    </source>
</evidence>
<comment type="subcellular location">
    <subcellularLocation>
        <location evidence="1 12">Cell outer membrane</location>
        <topology evidence="1 12">Multi-pass membrane protein</topology>
    </subcellularLocation>
</comment>
<keyword evidence="18" id="KW-0675">Receptor</keyword>